<dbReference type="PROSITE" id="PS50977">
    <property type="entry name" value="HTH_TETR_2"/>
    <property type="match status" value="1"/>
</dbReference>
<accession>A0A2T5FWY8</accession>
<dbReference type="RefSeq" id="WP_107968748.1">
    <property type="nucleotide sequence ID" value="NZ_NWBU01000010.1"/>
</dbReference>
<dbReference type="PRINTS" id="PR00455">
    <property type="entry name" value="HTHTETR"/>
</dbReference>
<dbReference type="Pfam" id="PF00440">
    <property type="entry name" value="TetR_N"/>
    <property type="match status" value="1"/>
</dbReference>
<evidence type="ECO:0000256" key="2">
    <source>
        <dbReference type="ARBA" id="ARBA00023125"/>
    </source>
</evidence>
<feature type="domain" description="HTH tetR-type" evidence="5">
    <location>
        <begin position="7"/>
        <end position="67"/>
    </location>
</feature>
<keyword evidence="2 4" id="KW-0238">DNA-binding</keyword>
<evidence type="ECO:0000313" key="7">
    <source>
        <dbReference type="Proteomes" id="UP000244162"/>
    </source>
</evidence>
<evidence type="ECO:0000256" key="3">
    <source>
        <dbReference type="ARBA" id="ARBA00023163"/>
    </source>
</evidence>
<organism evidence="6 7">
    <name type="scientific">Sphingomonas oleivorans</name>
    <dbReference type="NCBI Taxonomy" id="1735121"/>
    <lineage>
        <taxon>Bacteria</taxon>
        <taxon>Pseudomonadati</taxon>
        <taxon>Pseudomonadota</taxon>
        <taxon>Alphaproteobacteria</taxon>
        <taxon>Sphingomonadales</taxon>
        <taxon>Sphingomonadaceae</taxon>
        <taxon>Sphingomonas</taxon>
    </lineage>
</organism>
<sequence length="196" mass="21015">MGCSDKKTAAQRVFETAQGLFYQRGIRAVGVDEIVAQAGVTKPSLYRSFASKDDLVTACLNKYVEEAHAALDARVAAVGDDPREKLRAYVAFFAEKIAQPDYRGCALSNAAVEFPEPGHPGRCVMEASKTRSRDQLSMLARQLPTRDPDALADNILLLIEGAQSSHHVFGSQGPAQAIVKGADALIEAFTTGDMAS</sequence>
<keyword evidence="1" id="KW-0805">Transcription regulation</keyword>
<evidence type="ECO:0000313" key="6">
    <source>
        <dbReference type="EMBL" id="PTQ10307.1"/>
    </source>
</evidence>
<reference evidence="6 7" key="1">
    <citation type="submission" date="2017-09" db="EMBL/GenBank/DDBJ databases">
        <title>Sphingomonas panjinensis sp.nov., isolated from oil-contaminated soil.</title>
        <authorList>
            <person name="Wang L."/>
            <person name="Chen L."/>
        </authorList>
    </citation>
    <scope>NUCLEOTIDE SEQUENCE [LARGE SCALE GENOMIC DNA]</scope>
    <source>
        <strain evidence="6 7">FW-11</strain>
    </source>
</reference>
<dbReference type="SUPFAM" id="SSF46689">
    <property type="entry name" value="Homeodomain-like"/>
    <property type="match status" value="1"/>
</dbReference>
<gene>
    <name evidence="6" type="ORF">CLG96_12590</name>
</gene>
<dbReference type="EMBL" id="NWBU01000010">
    <property type="protein sequence ID" value="PTQ10307.1"/>
    <property type="molecule type" value="Genomic_DNA"/>
</dbReference>
<proteinExistence type="predicted"/>
<dbReference type="PANTHER" id="PTHR47506:SF1">
    <property type="entry name" value="HTH-TYPE TRANSCRIPTIONAL REGULATOR YJDC"/>
    <property type="match status" value="1"/>
</dbReference>
<feature type="DNA-binding region" description="H-T-H motif" evidence="4">
    <location>
        <begin position="30"/>
        <end position="49"/>
    </location>
</feature>
<dbReference type="InterPro" id="IPR009057">
    <property type="entry name" value="Homeodomain-like_sf"/>
</dbReference>
<protein>
    <submittedName>
        <fullName evidence="6">TetR family transcriptional regulator</fullName>
    </submittedName>
</protein>
<evidence type="ECO:0000256" key="1">
    <source>
        <dbReference type="ARBA" id="ARBA00023015"/>
    </source>
</evidence>
<dbReference type="InterPro" id="IPR036271">
    <property type="entry name" value="Tet_transcr_reg_TetR-rel_C_sf"/>
</dbReference>
<dbReference type="Gene3D" id="1.10.357.10">
    <property type="entry name" value="Tetracycline Repressor, domain 2"/>
    <property type="match status" value="1"/>
</dbReference>
<comment type="caution">
    <text evidence="6">The sequence shown here is derived from an EMBL/GenBank/DDBJ whole genome shotgun (WGS) entry which is preliminary data.</text>
</comment>
<keyword evidence="7" id="KW-1185">Reference proteome</keyword>
<evidence type="ECO:0000256" key="4">
    <source>
        <dbReference type="PROSITE-ProRule" id="PRU00335"/>
    </source>
</evidence>
<dbReference type="InterPro" id="IPR001647">
    <property type="entry name" value="HTH_TetR"/>
</dbReference>
<dbReference type="Proteomes" id="UP000244162">
    <property type="component" value="Unassembled WGS sequence"/>
</dbReference>
<name>A0A2T5FWY8_9SPHN</name>
<dbReference type="GO" id="GO:0003677">
    <property type="term" value="F:DNA binding"/>
    <property type="evidence" value="ECO:0007669"/>
    <property type="project" value="UniProtKB-UniRule"/>
</dbReference>
<dbReference type="PANTHER" id="PTHR47506">
    <property type="entry name" value="TRANSCRIPTIONAL REGULATORY PROTEIN"/>
    <property type="match status" value="1"/>
</dbReference>
<dbReference type="AlphaFoldDB" id="A0A2T5FWY8"/>
<dbReference type="OrthoDB" id="9787680at2"/>
<dbReference type="SUPFAM" id="SSF48498">
    <property type="entry name" value="Tetracyclin repressor-like, C-terminal domain"/>
    <property type="match status" value="1"/>
</dbReference>
<keyword evidence="3" id="KW-0804">Transcription</keyword>
<evidence type="ECO:0000259" key="5">
    <source>
        <dbReference type="PROSITE" id="PS50977"/>
    </source>
</evidence>